<dbReference type="PROSITE" id="PS50110">
    <property type="entry name" value="RESPONSE_REGULATORY"/>
    <property type="match status" value="1"/>
</dbReference>
<evidence type="ECO:0000313" key="4">
    <source>
        <dbReference type="EMBL" id="CCW35366.1"/>
    </source>
</evidence>
<sequence>MARILVIDDEPNICRMLQLTLKAAGHEVEVAYDGLEGIAKFGNGDAWDLVLLDQRMPDVEGLYVLKELKERNSDAKIIMITAFGTIDLAVSAMKLGATDFLRKPFTAKTLRGAVEAALNKTEAAPAESQGLTYGFTTVNGYHIEFQPDTALYTGGKFEQTFTVTSPSGEKSQCKVVLLPHIIELVKAYADREQFAGGNRFWQALCEEALANYLWQHAELPPNNLLQVEELTTGMRRWIDAVLTTV</sequence>
<feature type="modified residue" description="4-aspartylphosphate" evidence="2">
    <location>
        <position position="53"/>
    </location>
</feature>
<evidence type="ECO:0000259" key="3">
    <source>
        <dbReference type="PROSITE" id="PS50110"/>
    </source>
</evidence>
<dbReference type="KEGG" id="ccz:CCALI_01550"/>
<dbReference type="PANTHER" id="PTHR44591">
    <property type="entry name" value="STRESS RESPONSE REGULATOR PROTEIN 1"/>
    <property type="match status" value="1"/>
</dbReference>
<dbReference type="InParanoid" id="S0EUM1"/>
<evidence type="ECO:0000256" key="2">
    <source>
        <dbReference type="PROSITE-ProRule" id="PRU00169"/>
    </source>
</evidence>
<dbReference type="GO" id="GO:0003677">
    <property type="term" value="F:DNA binding"/>
    <property type="evidence" value="ECO:0007669"/>
    <property type="project" value="UniProtKB-KW"/>
</dbReference>
<keyword evidence="5" id="KW-1185">Reference proteome</keyword>
<dbReference type="OrthoDB" id="9789181at2"/>
<proteinExistence type="predicted"/>
<dbReference type="eggNOG" id="COG2204">
    <property type="taxonomic scope" value="Bacteria"/>
</dbReference>
<dbReference type="Pfam" id="PF00072">
    <property type="entry name" value="Response_reg"/>
    <property type="match status" value="1"/>
</dbReference>
<dbReference type="GO" id="GO:0000160">
    <property type="term" value="P:phosphorelay signal transduction system"/>
    <property type="evidence" value="ECO:0007669"/>
    <property type="project" value="InterPro"/>
</dbReference>
<protein>
    <submittedName>
        <fullName evidence="4">Response regulator containing CheY-like receiver,AAA-type ATPase, and DNA-binding domains</fullName>
    </submittedName>
</protein>
<dbReference type="HOGENOM" id="CLU_1097320_0_0_0"/>
<dbReference type="InterPro" id="IPR011006">
    <property type="entry name" value="CheY-like_superfamily"/>
</dbReference>
<name>S0EUM1_CHTCT</name>
<dbReference type="SMART" id="SM00448">
    <property type="entry name" value="REC"/>
    <property type="match status" value="1"/>
</dbReference>
<dbReference type="RefSeq" id="WP_016482900.1">
    <property type="nucleotide sequence ID" value="NC_021487.1"/>
</dbReference>
<dbReference type="PANTHER" id="PTHR44591:SF25">
    <property type="entry name" value="CHEMOTAXIS TWO-COMPONENT RESPONSE REGULATOR"/>
    <property type="match status" value="1"/>
</dbReference>
<evidence type="ECO:0000256" key="1">
    <source>
        <dbReference type="ARBA" id="ARBA00022553"/>
    </source>
</evidence>
<keyword evidence="1 2" id="KW-0597">Phosphoprotein</keyword>
<accession>S0EUM1</accession>
<dbReference type="InterPro" id="IPR050595">
    <property type="entry name" value="Bact_response_regulator"/>
</dbReference>
<reference evidence="5" key="1">
    <citation type="submission" date="2013-03" db="EMBL/GenBank/DDBJ databases">
        <title>Genome sequence of Chthonomonas calidirosea, the first sequenced genome from the Armatimonadetes phylum (formally candidate division OP10).</title>
        <authorList>
            <person name="Lee K.C.Y."/>
            <person name="Morgan X.C."/>
            <person name="Dunfield P.F."/>
            <person name="Tamas I."/>
            <person name="Houghton K.M."/>
            <person name="Vyssotski M."/>
            <person name="Ryan J.L.J."/>
            <person name="Lagutin K."/>
            <person name="McDonald I.R."/>
            <person name="Stott M.B."/>
        </authorList>
    </citation>
    <scope>NUCLEOTIDE SEQUENCE [LARGE SCALE GENOMIC DNA]</scope>
    <source>
        <strain evidence="5">DSM 23976 / ICMP 18418 / T49</strain>
    </source>
</reference>
<dbReference type="EMBL" id="HF951689">
    <property type="protein sequence ID" value="CCW35366.1"/>
    <property type="molecule type" value="Genomic_DNA"/>
</dbReference>
<feature type="domain" description="Response regulatory" evidence="3">
    <location>
        <begin position="3"/>
        <end position="118"/>
    </location>
</feature>
<dbReference type="Proteomes" id="UP000014227">
    <property type="component" value="Chromosome I"/>
</dbReference>
<dbReference type="PATRIC" id="fig|1303518.3.peg.1590"/>
<dbReference type="Gene3D" id="3.40.50.2300">
    <property type="match status" value="1"/>
</dbReference>
<dbReference type="SUPFAM" id="SSF52172">
    <property type="entry name" value="CheY-like"/>
    <property type="match status" value="1"/>
</dbReference>
<gene>
    <name evidence="4" type="ORF">CCALI_01550</name>
</gene>
<keyword evidence="4" id="KW-0238">DNA-binding</keyword>
<evidence type="ECO:0000313" key="5">
    <source>
        <dbReference type="Proteomes" id="UP000014227"/>
    </source>
</evidence>
<dbReference type="AlphaFoldDB" id="S0EUM1"/>
<organism evidence="4 5">
    <name type="scientific">Chthonomonas calidirosea (strain DSM 23976 / ICMP 18418 / T49)</name>
    <dbReference type="NCBI Taxonomy" id="1303518"/>
    <lineage>
        <taxon>Bacteria</taxon>
        <taxon>Bacillati</taxon>
        <taxon>Armatimonadota</taxon>
        <taxon>Chthonomonadia</taxon>
        <taxon>Chthonomonadales</taxon>
        <taxon>Chthonomonadaceae</taxon>
        <taxon>Chthonomonas</taxon>
    </lineage>
</organism>
<dbReference type="InterPro" id="IPR001789">
    <property type="entry name" value="Sig_transdc_resp-reg_receiver"/>
</dbReference>
<dbReference type="STRING" id="454171.CP488_02546"/>